<evidence type="ECO:0000256" key="3">
    <source>
        <dbReference type="ARBA" id="ARBA00022833"/>
    </source>
</evidence>
<dbReference type="GO" id="GO:0016846">
    <property type="term" value="F:carbon-sulfur lyase activity"/>
    <property type="evidence" value="ECO:0007669"/>
    <property type="project" value="InterPro"/>
</dbReference>
<dbReference type="SUPFAM" id="SSF51316">
    <property type="entry name" value="Mss4-like"/>
    <property type="match status" value="1"/>
</dbReference>
<organism evidence="6 7">
    <name type="scientific">Mesorhizobium temperatum</name>
    <dbReference type="NCBI Taxonomy" id="241416"/>
    <lineage>
        <taxon>Bacteria</taxon>
        <taxon>Pseudomonadati</taxon>
        <taxon>Pseudomonadota</taxon>
        <taxon>Alphaproteobacteria</taxon>
        <taxon>Hyphomicrobiales</taxon>
        <taxon>Phyllobacteriaceae</taxon>
        <taxon>Mesorhizobium</taxon>
    </lineage>
</organism>
<reference evidence="6 7" key="1">
    <citation type="submission" date="2017-08" db="EMBL/GenBank/DDBJ databases">
        <title>Mesorhizobium wenxinae sp. nov., a novel rhizobial species isolated from root nodules of chickpea (Cicer arietinum L.).</title>
        <authorList>
            <person name="Zhang J."/>
        </authorList>
    </citation>
    <scope>NUCLEOTIDE SEQUENCE [LARGE SCALE GENOMIC DNA]</scope>
    <source>
        <strain evidence="6 7">SDW018</strain>
    </source>
</reference>
<keyword evidence="2" id="KW-0479">Metal-binding</keyword>
<dbReference type="InterPro" id="IPR006913">
    <property type="entry name" value="CENP-V/GFA"/>
</dbReference>
<protein>
    <submittedName>
        <fullName evidence="6">Aldehyde-activating protein</fullName>
    </submittedName>
</protein>
<comment type="similarity">
    <text evidence="1">Belongs to the Gfa family.</text>
</comment>
<dbReference type="PROSITE" id="PS51891">
    <property type="entry name" value="CENP_V_GFA"/>
    <property type="match status" value="1"/>
</dbReference>
<evidence type="ECO:0000259" key="5">
    <source>
        <dbReference type="PROSITE" id="PS51891"/>
    </source>
</evidence>
<dbReference type="PANTHER" id="PTHR33337">
    <property type="entry name" value="GFA DOMAIN-CONTAINING PROTEIN"/>
    <property type="match status" value="1"/>
</dbReference>
<gene>
    <name evidence="6" type="ORF">CIT26_14245</name>
</gene>
<dbReference type="GO" id="GO:0046872">
    <property type="term" value="F:metal ion binding"/>
    <property type="evidence" value="ECO:0007669"/>
    <property type="project" value="UniProtKB-KW"/>
</dbReference>
<dbReference type="InterPro" id="IPR011057">
    <property type="entry name" value="Mss4-like_sf"/>
</dbReference>
<dbReference type="RefSeq" id="WP_095493200.1">
    <property type="nucleotide sequence ID" value="NZ_NPKJ01000043.1"/>
</dbReference>
<dbReference type="Proteomes" id="UP000216442">
    <property type="component" value="Unassembled WGS sequence"/>
</dbReference>
<keyword evidence="7" id="KW-1185">Reference proteome</keyword>
<accession>A0A271LMM6</accession>
<dbReference type="PROSITE" id="PS51257">
    <property type="entry name" value="PROKAR_LIPOPROTEIN"/>
    <property type="match status" value="1"/>
</dbReference>
<evidence type="ECO:0000313" key="7">
    <source>
        <dbReference type="Proteomes" id="UP000216442"/>
    </source>
</evidence>
<feature type="domain" description="CENP-V/GFA" evidence="5">
    <location>
        <begin position="8"/>
        <end position="107"/>
    </location>
</feature>
<dbReference type="AlphaFoldDB" id="A0A271LMM6"/>
<sequence length="154" mass="17136">MDEWKLPWEGGCLCGGIRFRISAPPLLTMACHCTGCQKLSASAYSLTMAVPSNGFTITQGEPVVGGMHGPHRQLYCPHCKNWMFTHPHGLDFFVNVRATMLDEHHWYVPFVEVFTSERLPWATTAASHSFATQPDLEGYAPLIEAFAREGARPV</sequence>
<name>A0A271LMM6_9HYPH</name>
<dbReference type="PANTHER" id="PTHR33337:SF40">
    <property type="entry name" value="CENP-V_GFA DOMAIN-CONTAINING PROTEIN-RELATED"/>
    <property type="match status" value="1"/>
</dbReference>
<evidence type="ECO:0000313" key="6">
    <source>
        <dbReference type="EMBL" id="PAQ09067.1"/>
    </source>
</evidence>
<evidence type="ECO:0000256" key="1">
    <source>
        <dbReference type="ARBA" id="ARBA00005495"/>
    </source>
</evidence>
<evidence type="ECO:0000256" key="4">
    <source>
        <dbReference type="ARBA" id="ARBA00023239"/>
    </source>
</evidence>
<evidence type="ECO:0000256" key="2">
    <source>
        <dbReference type="ARBA" id="ARBA00022723"/>
    </source>
</evidence>
<keyword evidence="3" id="KW-0862">Zinc</keyword>
<dbReference type="OrthoDB" id="7186766at2"/>
<keyword evidence="4" id="KW-0456">Lyase</keyword>
<dbReference type="Gene3D" id="3.90.1590.10">
    <property type="entry name" value="glutathione-dependent formaldehyde- activating enzyme (gfa)"/>
    <property type="match status" value="1"/>
</dbReference>
<dbReference type="EMBL" id="NPKJ01000043">
    <property type="protein sequence ID" value="PAQ09067.1"/>
    <property type="molecule type" value="Genomic_DNA"/>
</dbReference>
<proteinExistence type="inferred from homology"/>
<comment type="caution">
    <text evidence="6">The sequence shown here is derived from an EMBL/GenBank/DDBJ whole genome shotgun (WGS) entry which is preliminary data.</text>
</comment>
<dbReference type="Pfam" id="PF04828">
    <property type="entry name" value="GFA"/>
    <property type="match status" value="1"/>
</dbReference>